<keyword evidence="3" id="KW-0731">Sigma factor</keyword>
<dbReference type="PANTHER" id="PTHR43133">
    <property type="entry name" value="RNA POLYMERASE ECF-TYPE SIGMA FACTO"/>
    <property type="match status" value="1"/>
</dbReference>
<evidence type="ECO:0000256" key="2">
    <source>
        <dbReference type="ARBA" id="ARBA00023015"/>
    </source>
</evidence>
<reference evidence="8" key="1">
    <citation type="journal article" date="2020" name="mSystems">
        <title>Genome- and Community-Level Interaction Insights into Carbon Utilization and Element Cycling Functions of Hydrothermarchaeota in Hydrothermal Sediment.</title>
        <authorList>
            <person name="Zhou Z."/>
            <person name="Liu Y."/>
            <person name="Xu W."/>
            <person name="Pan J."/>
            <person name="Luo Z.H."/>
            <person name="Li M."/>
        </authorList>
    </citation>
    <scope>NUCLEOTIDE SEQUENCE [LARGE SCALE GENOMIC DNA]</scope>
    <source>
        <strain evidence="7">SpSt-265</strain>
        <strain evidence="8">SpSt-465</strain>
    </source>
</reference>
<dbReference type="CDD" id="cd06171">
    <property type="entry name" value="Sigma70_r4"/>
    <property type="match status" value="1"/>
</dbReference>
<feature type="domain" description="RNA polymerase sigma factor 70 region 4 type 2" evidence="6">
    <location>
        <begin position="131"/>
        <end position="181"/>
    </location>
</feature>
<evidence type="ECO:0000313" key="7">
    <source>
        <dbReference type="EMBL" id="HEA87447.1"/>
    </source>
</evidence>
<dbReference type="InterPro" id="IPR014284">
    <property type="entry name" value="RNA_pol_sigma-70_dom"/>
</dbReference>
<name>A0A7C3EG64_UNCW3</name>
<dbReference type="Gene3D" id="1.10.1740.10">
    <property type="match status" value="1"/>
</dbReference>
<dbReference type="InterPro" id="IPR013324">
    <property type="entry name" value="RNA_pol_sigma_r3/r4-like"/>
</dbReference>
<dbReference type="SUPFAM" id="SSF88659">
    <property type="entry name" value="Sigma3 and sigma4 domains of RNA polymerase sigma factors"/>
    <property type="match status" value="1"/>
</dbReference>
<dbReference type="NCBIfam" id="TIGR02937">
    <property type="entry name" value="sigma70-ECF"/>
    <property type="match status" value="1"/>
</dbReference>
<evidence type="ECO:0000259" key="5">
    <source>
        <dbReference type="Pfam" id="PF04542"/>
    </source>
</evidence>
<evidence type="ECO:0000256" key="4">
    <source>
        <dbReference type="ARBA" id="ARBA00023163"/>
    </source>
</evidence>
<protein>
    <submittedName>
        <fullName evidence="8">Sigma-70 family RNA polymerase sigma factor</fullName>
    </submittedName>
</protein>
<dbReference type="PANTHER" id="PTHR43133:SF51">
    <property type="entry name" value="RNA POLYMERASE SIGMA FACTOR"/>
    <property type="match status" value="1"/>
</dbReference>
<dbReference type="EMBL" id="DSTU01000002">
    <property type="protein sequence ID" value="HFJ53250.1"/>
    <property type="molecule type" value="Genomic_DNA"/>
</dbReference>
<dbReference type="Pfam" id="PF04542">
    <property type="entry name" value="Sigma70_r2"/>
    <property type="match status" value="1"/>
</dbReference>
<evidence type="ECO:0000256" key="3">
    <source>
        <dbReference type="ARBA" id="ARBA00023082"/>
    </source>
</evidence>
<dbReference type="AlphaFoldDB" id="A0A7C3EG64"/>
<dbReference type="EMBL" id="DSLG01000006">
    <property type="protein sequence ID" value="HEA87447.1"/>
    <property type="molecule type" value="Genomic_DNA"/>
</dbReference>
<keyword evidence="4" id="KW-0804">Transcription</keyword>
<dbReference type="InterPro" id="IPR036388">
    <property type="entry name" value="WH-like_DNA-bd_sf"/>
</dbReference>
<evidence type="ECO:0000256" key="1">
    <source>
        <dbReference type="ARBA" id="ARBA00010641"/>
    </source>
</evidence>
<dbReference type="SUPFAM" id="SSF88946">
    <property type="entry name" value="Sigma2 domain of RNA polymerase sigma factors"/>
    <property type="match status" value="1"/>
</dbReference>
<dbReference type="InterPro" id="IPR013249">
    <property type="entry name" value="RNA_pol_sigma70_r4_t2"/>
</dbReference>
<evidence type="ECO:0000259" key="6">
    <source>
        <dbReference type="Pfam" id="PF08281"/>
    </source>
</evidence>
<keyword evidence="2" id="KW-0805">Transcription regulation</keyword>
<dbReference type="InterPro" id="IPR013325">
    <property type="entry name" value="RNA_pol_sigma_r2"/>
</dbReference>
<comment type="caution">
    <text evidence="8">The sequence shown here is derived from an EMBL/GenBank/DDBJ whole genome shotgun (WGS) entry which is preliminary data.</text>
</comment>
<dbReference type="InterPro" id="IPR007627">
    <property type="entry name" value="RNA_pol_sigma70_r2"/>
</dbReference>
<dbReference type="Gene3D" id="1.10.10.10">
    <property type="entry name" value="Winged helix-like DNA-binding domain superfamily/Winged helix DNA-binding domain"/>
    <property type="match status" value="1"/>
</dbReference>
<dbReference type="GO" id="GO:0006352">
    <property type="term" value="P:DNA-templated transcription initiation"/>
    <property type="evidence" value="ECO:0007669"/>
    <property type="project" value="InterPro"/>
</dbReference>
<dbReference type="GO" id="GO:0003677">
    <property type="term" value="F:DNA binding"/>
    <property type="evidence" value="ECO:0007669"/>
    <property type="project" value="InterPro"/>
</dbReference>
<dbReference type="Pfam" id="PF08281">
    <property type="entry name" value="Sigma70_r4_2"/>
    <property type="match status" value="1"/>
</dbReference>
<feature type="domain" description="RNA polymerase sigma-70 region 2" evidence="5">
    <location>
        <begin position="35"/>
        <end position="102"/>
    </location>
</feature>
<sequence>MAENYDNPLGQKLPAEEKQLINELRTGAPGAFERLFHRYWRMIMRLCLARLEDPSDAEDVAIETFAAAAQGIRKFRGAAKLSTWLYRICLNRIARYRRKKGRDPATTPLEACPDDAAIQPGPETPAQLLFLRQALARLPDRDRTILILHYLEELSTAEIAAILRLNPAAVAMRLRRAEAKLRQAYQRRQR</sequence>
<gene>
    <name evidence="7" type="ORF">ENP94_05485</name>
    <name evidence="8" type="ORF">ENS16_00970</name>
</gene>
<dbReference type="GO" id="GO:0016987">
    <property type="term" value="F:sigma factor activity"/>
    <property type="evidence" value="ECO:0007669"/>
    <property type="project" value="UniProtKB-KW"/>
</dbReference>
<proteinExistence type="inferred from homology"/>
<accession>A0A7C3EG64</accession>
<dbReference type="InterPro" id="IPR039425">
    <property type="entry name" value="RNA_pol_sigma-70-like"/>
</dbReference>
<organism evidence="8">
    <name type="scientific">candidate division WOR-3 bacterium</name>
    <dbReference type="NCBI Taxonomy" id="2052148"/>
    <lineage>
        <taxon>Bacteria</taxon>
        <taxon>Bacteria division WOR-3</taxon>
    </lineage>
</organism>
<evidence type="ECO:0000313" key="8">
    <source>
        <dbReference type="EMBL" id="HFJ53250.1"/>
    </source>
</evidence>
<comment type="similarity">
    <text evidence="1">Belongs to the sigma-70 factor family. ECF subfamily.</text>
</comment>